<organism evidence="8 9">
    <name type="scientific">Streblomastix strix</name>
    <dbReference type="NCBI Taxonomy" id="222440"/>
    <lineage>
        <taxon>Eukaryota</taxon>
        <taxon>Metamonada</taxon>
        <taxon>Preaxostyla</taxon>
        <taxon>Oxymonadida</taxon>
        <taxon>Streblomastigidae</taxon>
        <taxon>Streblomastix</taxon>
    </lineage>
</organism>
<evidence type="ECO:0000256" key="5">
    <source>
        <dbReference type="ARBA" id="ARBA00022989"/>
    </source>
</evidence>
<feature type="transmembrane region" description="Helical" evidence="7">
    <location>
        <begin position="61"/>
        <end position="84"/>
    </location>
</feature>
<protein>
    <recommendedName>
        <fullName evidence="7">Derlin</fullName>
    </recommendedName>
</protein>
<dbReference type="InterPro" id="IPR007599">
    <property type="entry name" value="DER1"/>
</dbReference>
<feature type="transmembrane region" description="Helical" evidence="7">
    <location>
        <begin position="133"/>
        <end position="153"/>
    </location>
</feature>
<feature type="transmembrane region" description="Helical" evidence="7">
    <location>
        <begin position="159"/>
        <end position="177"/>
    </location>
</feature>
<dbReference type="Pfam" id="PF04511">
    <property type="entry name" value="DER1"/>
    <property type="match status" value="1"/>
</dbReference>
<feature type="transmembrane region" description="Helical" evidence="7">
    <location>
        <begin position="189"/>
        <end position="209"/>
    </location>
</feature>
<dbReference type="GO" id="GO:0005789">
    <property type="term" value="C:endoplasmic reticulum membrane"/>
    <property type="evidence" value="ECO:0007669"/>
    <property type="project" value="UniProtKB-SubCell"/>
</dbReference>
<comment type="caution">
    <text evidence="8">The sequence shown here is derived from an EMBL/GenBank/DDBJ whole genome shotgun (WGS) entry which is preliminary data.</text>
</comment>
<dbReference type="EMBL" id="SNRW01016125">
    <property type="protein sequence ID" value="KAA6369689.1"/>
    <property type="molecule type" value="Genomic_DNA"/>
</dbReference>
<gene>
    <name evidence="8" type="ORF">EZS28_034785</name>
</gene>
<reference evidence="8 9" key="1">
    <citation type="submission" date="2019-03" db="EMBL/GenBank/DDBJ databases">
        <title>Single cell metagenomics reveals metabolic interactions within the superorganism composed of flagellate Streblomastix strix and complex community of Bacteroidetes bacteria on its surface.</title>
        <authorList>
            <person name="Treitli S.C."/>
            <person name="Kolisko M."/>
            <person name="Husnik F."/>
            <person name="Keeling P."/>
            <person name="Hampl V."/>
        </authorList>
    </citation>
    <scope>NUCLEOTIDE SEQUENCE [LARGE SCALE GENOMIC DNA]</scope>
    <source>
        <strain evidence="8">ST1C</strain>
    </source>
</reference>
<keyword evidence="4 7" id="KW-0256">Endoplasmic reticulum</keyword>
<evidence type="ECO:0000256" key="7">
    <source>
        <dbReference type="RuleBase" id="RU363059"/>
    </source>
</evidence>
<comment type="similarity">
    <text evidence="2 7">Belongs to the derlin family.</text>
</comment>
<feature type="transmembrane region" description="Helical" evidence="7">
    <location>
        <begin position="104"/>
        <end position="126"/>
    </location>
</feature>
<name>A0A5J4UGI4_9EUKA</name>
<dbReference type="OrthoDB" id="1716531at2759"/>
<evidence type="ECO:0000256" key="6">
    <source>
        <dbReference type="ARBA" id="ARBA00023136"/>
    </source>
</evidence>
<evidence type="ECO:0000256" key="1">
    <source>
        <dbReference type="ARBA" id="ARBA00004477"/>
    </source>
</evidence>
<dbReference type="PANTHER" id="PTHR11009">
    <property type="entry name" value="DER1-LIKE PROTEIN, DERLIN"/>
    <property type="match status" value="1"/>
</dbReference>
<comment type="function">
    <text evidence="7">May be involved in the degradation of misfolded endoplasmic reticulum (ER) luminal proteins.</text>
</comment>
<proteinExistence type="inferred from homology"/>
<evidence type="ECO:0000256" key="2">
    <source>
        <dbReference type="ARBA" id="ARBA00008917"/>
    </source>
</evidence>
<evidence type="ECO:0000313" key="9">
    <source>
        <dbReference type="Proteomes" id="UP000324800"/>
    </source>
</evidence>
<sequence length="228" mass="26411">MIDSVRQATSIVLRHPFATGFLLVSLIFSAFIALDVRFGGKRALLEIFMFSPRRILYRKEIYRLISPFIYIQPMSFMIILDVVLLYRAIVDIEDHFSGRRKSDFYKAVLFLASFIEIISSLLYLLPVNARIRIRWLGGPLVISFIYFSSRLPLNRTAEIRWYGIIRLPVAYFPWIKLFTDAAKGTLEAIVGGLIGIFAGHLLYFFTIVVNDPEYQQARNARRNLQPLH</sequence>
<evidence type="ECO:0000256" key="3">
    <source>
        <dbReference type="ARBA" id="ARBA00022692"/>
    </source>
</evidence>
<keyword evidence="3 7" id="KW-0812">Transmembrane</keyword>
<keyword evidence="5 7" id="KW-1133">Transmembrane helix</keyword>
<evidence type="ECO:0000256" key="4">
    <source>
        <dbReference type="ARBA" id="ARBA00022824"/>
    </source>
</evidence>
<comment type="subcellular location">
    <subcellularLocation>
        <location evidence="1 7">Endoplasmic reticulum membrane</location>
        <topology evidence="1 7">Multi-pass membrane protein</topology>
    </subcellularLocation>
</comment>
<feature type="transmembrane region" description="Helical" evidence="7">
    <location>
        <begin position="20"/>
        <end position="40"/>
    </location>
</feature>
<dbReference type="GO" id="GO:0006950">
    <property type="term" value="P:response to stress"/>
    <property type="evidence" value="ECO:0007669"/>
    <property type="project" value="UniProtKB-ARBA"/>
</dbReference>
<dbReference type="AlphaFoldDB" id="A0A5J4UGI4"/>
<evidence type="ECO:0000313" key="8">
    <source>
        <dbReference type="EMBL" id="KAA6369689.1"/>
    </source>
</evidence>
<keyword evidence="6 7" id="KW-0472">Membrane</keyword>
<dbReference type="Proteomes" id="UP000324800">
    <property type="component" value="Unassembled WGS sequence"/>
</dbReference>
<accession>A0A5J4UGI4</accession>
<comment type="caution">
    <text evidence="7">Lacks conserved residue(s) required for the propagation of feature annotation.</text>
</comment>